<dbReference type="AlphaFoldDB" id="A0A2V0P512"/>
<dbReference type="InParanoid" id="A0A2V0P512"/>
<dbReference type="STRING" id="307507.A0A2V0P512"/>
<gene>
    <name evidence="5" type="ORF">Rsub_05776</name>
</gene>
<dbReference type="Gene3D" id="3.40.50.1440">
    <property type="entry name" value="Tubulin/FtsZ, GTPase domain"/>
    <property type="match status" value="1"/>
</dbReference>
<dbReference type="EMBL" id="BDRX01000036">
    <property type="protein sequence ID" value="GBF92940.1"/>
    <property type="molecule type" value="Genomic_DNA"/>
</dbReference>
<keyword evidence="2" id="KW-0342">GTP-binding</keyword>
<sequence length="744" mass="74159">MLRPGVLCGSSTRNAPGTAVYATEASPSVYGKLKIVGVGARGISAISRLMGNNLVPGGEFWAVDTDVKLLASCEAPHTIQVPAEDDAALAAADLRRLAGPAAAPAVAGAAAAGAPATAGVAFLLAAAGGVPGGSPMLLQTAAYLRRSGYFVVAALTRPFEFEGRRRLEEADALIEALCDVAQLTVVVAQGVLQRASAELTIQQASAIADNTLEFSVRSALWALGAPEVLRASQGGMAWHGRDLRQYKRLLSPPLERLLTCPGTAALGRGLASIPVSSLEEAGLPSTLSTLAEDAVTAAADSPFLDAAMGAAGGVMVVLSLPPRVLHHRLDGEALARDDPEKYAIRAAVQVAAATVLDLAGRACHDVVACAHVRATDWPHDDPDCLCLEATMLVLEDPAALEAAAAAAESSSYPYITPRRPPGAGTQTPPPPRAPGGGGGLGGERASTATPLLGGTGKEAVAAAAQQQQQQQQQSAGKQQQQAPSAPRRANWNAMSALAGGSAAAAHTLRPAAPASPAPPRPGSSAGGSGEAPGPASSSSGPNAAGPAQPAAGSSGRASPPTRPQPRGPSPLVGRAPDRGAGPASPANRPATPAAGGEAAGGGGEQQRARSAAASPSLGPPQLIPRMADRLVDSLVAQSLDLPPNAARWRHRQRSKQAAPARRGGAHFQLGPLVSGGSAAGGAAGGVGAAAGAGPEPPADLRSRVAGMLEQEREDAFDAFAEEGEEEEGAGGGGAAPGAGGRRGA</sequence>
<keyword evidence="6" id="KW-1185">Reference proteome</keyword>
<feature type="compositionally biased region" description="Acidic residues" evidence="3">
    <location>
        <begin position="716"/>
        <end position="728"/>
    </location>
</feature>
<dbReference type="OrthoDB" id="512086at2759"/>
<feature type="compositionally biased region" description="Low complexity" evidence="3">
    <location>
        <begin position="493"/>
        <end position="512"/>
    </location>
</feature>
<accession>A0A2V0P512</accession>
<evidence type="ECO:0000256" key="1">
    <source>
        <dbReference type="ARBA" id="ARBA00022741"/>
    </source>
</evidence>
<feature type="region of interest" description="Disordered" evidence="3">
    <location>
        <begin position="410"/>
        <end position="625"/>
    </location>
</feature>
<organism evidence="5 6">
    <name type="scientific">Raphidocelis subcapitata</name>
    <dbReference type="NCBI Taxonomy" id="307507"/>
    <lineage>
        <taxon>Eukaryota</taxon>
        <taxon>Viridiplantae</taxon>
        <taxon>Chlorophyta</taxon>
        <taxon>core chlorophytes</taxon>
        <taxon>Chlorophyceae</taxon>
        <taxon>CS clade</taxon>
        <taxon>Sphaeropleales</taxon>
        <taxon>Selenastraceae</taxon>
        <taxon>Raphidocelis</taxon>
    </lineage>
</organism>
<comment type="caution">
    <text evidence="5">The sequence shown here is derived from an EMBL/GenBank/DDBJ whole genome shotgun (WGS) entry which is preliminary data.</text>
</comment>
<feature type="compositionally biased region" description="Gly residues" evidence="3">
    <location>
        <begin position="677"/>
        <end position="690"/>
    </location>
</feature>
<dbReference type="GO" id="GO:0003924">
    <property type="term" value="F:GTPase activity"/>
    <property type="evidence" value="ECO:0007669"/>
    <property type="project" value="InterPro"/>
</dbReference>
<dbReference type="GO" id="GO:0005525">
    <property type="term" value="F:GTP binding"/>
    <property type="evidence" value="ECO:0007669"/>
    <property type="project" value="UniProtKB-KW"/>
</dbReference>
<dbReference type="InterPro" id="IPR003008">
    <property type="entry name" value="Tubulin_FtsZ_GTPase"/>
</dbReference>
<feature type="domain" description="Tubulin/FtsZ GTPase" evidence="4">
    <location>
        <begin position="32"/>
        <end position="227"/>
    </location>
</feature>
<protein>
    <recommendedName>
        <fullName evidence="4">Tubulin/FtsZ GTPase domain-containing protein</fullName>
    </recommendedName>
</protein>
<dbReference type="SMART" id="SM00864">
    <property type="entry name" value="Tubulin"/>
    <property type="match status" value="1"/>
</dbReference>
<feature type="compositionally biased region" description="Low complexity" evidence="3">
    <location>
        <begin position="531"/>
        <end position="559"/>
    </location>
</feature>
<evidence type="ECO:0000313" key="5">
    <source>
        <dbReference type="EMBL" id="GBF92940.1"/>
    </source>
</evidence>
<keyword evidence="1" id="KW-0547">Nucleotide-binding</keyword>
<evidence type="ECO:0000256" key="2">
    <source>
        <dbReference type="ARBA" id="ARBA00023134"/>
    </source>
</evidence>
<dbReference type="GO" id="GO:0032153">
    <property type="term" value="C:cell division site"/>
    <property type="evidence" value="ECO:0007669"/>
    <property type="project" value="TreeGrafter"/>
</dbReference>
<dbReference type="Proteomes" id="UP000247498">
    <property type="component" value="Unassembled WGS sequence"/>
</dbReference>
<feature type="compositionally biased region" description="Low complexity" evidence="3">
    <location>
        <begin position="459"/>
        <end position="481"/>
    </location>
</feature>
<feature type="compositionally biased region" description="Gly residues" evidence="3">
    <location>
        <begin position="729"/>
        <end position="744"/>
    </location>
</feature>
<feature type="region of interest" description="Disordered" evidence="3">
    <location>
        <begin position="642"/>
        <end position="744"/>
    </location>
</feature>
<evidence type="ECO:0000313" key="6">
    <source>
        <dbReference type="Proteomes" id="UP000247498"/>
    </source>
</evidence>
<reference evidence="5 6" key="1">
    <citation type="journal article" date="2018" name="Sci. Rep.">
        <title>Raphidocelis subcapitata (=Pseudokirchneriella subcapitata) provides an insight into genome evolution and environmental adaptations in the Sphaeropleales.</title>
        <authorList>
            <person name="Suzuki S."/>
            <person name="Yamaguchi H."/>
            <person name="Nakajima N."/>
            <person name="Kawachi M."/>
        </authorList>
    </citation>
    <scope>NUCLEOTIDE SEQUENCE [LARGE SCALE GENOMIC DNA]</scope>
    <source>
        <strain evidence="5 6">NIES-35</strain>
    </source>
</reference>
<dbReference type="SUPFAM" id="SSF52490">
    <property type="entry name" value="Tubulin nucleotide-binding domain-like"/>
    <property type="match status" value="1"/>
</dbReference>
<dbReference type="PANTHER" id="PTHR30314">
    <property type="entry name" value="CELL DIVISION PROTEIN FTSZ-RELATED"/>
    <property type="match status" value="1"/>
</dbReference>
<proteinExistence type="predicted"/>
<dbReference type="GO" id="GO:0051301">
    <property type="term" value="P:cell division"/>
    <property type="evidence" value="ECO:0007669"/>
    <property type="project" value="TreeGrafter"/>
</dbReference>
<evidence type="ECO:0000256" key="3">
    <source>
        <dbReference type="SAM" id="MobiDB-lite"/>
    </source>
</evidence>
<dbReference type="GO" id="GO:0048285">
    <property type="term" value="P:organelle fission"/>
    <property type="evidence" value="ECO:0007669"/>
    <property type="project" value="TreeGrafter"/>
</dbReference>
<dbReference type="InterPro" id="IPR036525">
    <property type="entry name" value="Tubulin/FtsZ_GTPase_sf"/>
</dbReference>
<dbReference type="PANTHER" id="PTHR30314:SF31">
    <property type="entry name" value="TUBULIN_FTSZ DOMAIN CONTAINING PROTEIN"/>
    <property type="match status" value="1"/>
</dbReference>
<dbReference type="InterPro" id="IPR045061">
    <property type="entry name" value="FtsZ/CetZ"/>
</dbReference>
<evidence type="ECO:0000259" key="4">
    <source>
        <dbReference type="SMART" id="SM00864"/>
    </source>
</evidence>
<dbReference type="GO" id="GO:0005737">
    <property type="term" value="C:cytoplasm"/>
    <property type="evidence" value="ECO:0007669"/>
    <property type="project" value="TreeGrafter"/>
</dbReference>
<name>A0A2V0P512_9CHLO</name>